<feature type="compositionally biased region" description="Polar residues" evidence="2">
    <location>
        <begin position="1"/>
        <end position="13"/>
    </location>
</feature>
<accession>A0AAN8RX95</accession>
<organism evidence="3 4">
    <name type="scientific">Arthrobotrys conoides</name>
    <dbReference type="NCBI Taxonomy" id="74498"/>
    <lineage>
        <taxon>Eukaryota</taxon>
        <taxon>Fungi</taxon>
        <taxon>Dikarya</taxon>
        <taxon>Ascomycota</taxon>
        <taxon>Pezizomycotina</taxon>
        <taxon>Orbiliomycetes</taxon>
        <taxon>Orbiliales</taxon>
        <taxon>Orbiliaceae</taxon>
        <taxon>Arthrobotrys</taxon>
    </lineage>
</organism>
<comment type="caution">
    <text evidence="3">The sequence shown here is derived from an EMBL/GenBank/DDBJ whole genome shotgun (WGS) entry which is preliminary data.</text>
</comment>
<name>A0AAN8RX95_9PEZI</name>
<evidence type="ECO:0000313" key="3">
    <source>
        <dbReference type="EMBL" id="KAK6519766.1"/>
    </source>
</evidence>
<feature type="coiled-coil region" evidence="1">
    <location>
        <begin position="249"/>
        <end position="325"/>
    </location>
</feature>
<reference evidence="3 4" key="1">
    <citation type="submission" date="2019-10" db="EMBL/GenBank/DDBJ databases">
        <authorList>
            <person name="Palmer J.M."/>
        </authorList>
    </citation>
    <scope>NUCLEOTIDE SEQUENCE [LARGE SCALE GENOMIC DNA]</scope>
    <source>
        <strain evidence="3 4">TWF506</strain>
    </source>
</reference>
<sequence>MNQTPNKYLNNESKQTKESKQTPNSSSKQDPNLSLGQDKAPNSNQMHWQACLDPQYFEDNCYRKFLYKLYGIDSAVKLPKNLSANFENSLLVDEDGHLRKSCVFNSLPPQKKPPKSGVKEEPLEISVMESLRIPFSLNHIEVGSKVGKTILNPLAPENVKDYVTKDKPFSTGDATEKYNTAQWSYLEVAYRIRMLWQQLWHYAGITKLESNDDSTYLHQFFDKQISGKGNEGWPFIDEIFPPAFVQVLKTNQQRVNQKLTNILANLDDEINKIEMERNQIRGLQKGIETALADLRQPGQESAQNSKKMNQLKDDLQEAAKNLAKLDPIKINLLQQKCAKLVWTPAEPLFGKDDDSLGIAIPWIGTLLGGQNGPAGPMSLEVSFIIALQVQGIDLARVRAYRRSISELQGFERDIGKTTGEKLICTAIKVYGEYDQILIEHPSELGDTTSKKLPPNGPPGRIFLKNTTAKKHKDLDAIVDTHTTVFSSENTGLEEGLKRTGSVGIYCGMDLLEGIDGVFSDVKSETACAGFVIHPTDMATVQVYFMESLIGSNNKQSQDGDYLWYRFNHPAKLPSVNGEYQTFTDIADFTKGNKVPHSSFCVADSRGRAKNKTKSYPERPNPEWYKNRRVRSHAHPVIWSRGNFDQTFRNKIPIPELRLGGYNSDYSMHLYILSEVDGTKCPRQTFIKSEEAVEGFGYGLVKL</sequence>
<feature type="compositionally biased region" description="Polar residues" evidence="2">
    <location>
        <begin position="21"/>
        <end position="42"/>
    </location>
</feature>
<evidence type="ECO:0000256" key="2">
    <source>
        <dbReference type="SAM" id="MobiDB-lite"/>
    </source>
</evidence>
<keyword evidence="1" id="KW-0175">Coiled coil</keyword>
<evidence type="ECO:0000313" key="4">
    <source>
        <dbReference type="Proteomes" id="UP001307849"/>
    </source>
</evidence>
<dbReference type="AlphaFoldDB" id="A0AAN8RX95"/>
<evidence type="ECO:0000256" key="1">
    <source>
        <dbReference type="SAM" id="Coils"/>
    </source>
</evidence>
<dbReference type="Proteomes" id="UP001307849">
    <property type="component" value="Unassembled WGS sequence"/>
</dbReference>
<protein>
    <submittedName>
        <fullName evidence="3">Uncharacterized protein</fullName>
    </submittedName>
</protein>
<feature type="region of interest" description="Disordered" evidence="2">
    <location>
        <begin position="1"/>
        <end position="42"/>
    </location>
</feature>
<proteinExistence type="predicted"/>
<gene>
    <name evidence="3" type="ORF">TWF506_000064</name>
</gene>
<dbReference type="EMBL" id="JAVHJM010000001">
    <property type="protein sequence ID" value="KAK6519766.1"/>
    <property type="molecule type" value="Genomic_DNA"/>
</dbReference>
<keyword evidence="4" id="KW-1185">Reference proteome</keyword>